<dbReference type="InterPro" id="IPR004155">
    <property type="entry name" value="PBS_lyase_HEAT"/>
</dbReference>
<dbReference type="AlphaFoldDB" id="X0TVC7"/>
<dbReference type="SUPFAM" id="SSF48371">
    <property type="entry name" value="ARM repeat"/>
    <property type="match status" value="1"/>
</dbReference>
<dbReference type="GO" id="GO:0016491">
    <property type="term" value="F:oxidoreductase activity"/>
    <property type="evidence" value="ECO:0007669"/>
    <property type="project" value="TreeGrafter"/>
</dbReference>
<reference evidence="1" key="1">
    <citation type="journal article" date="2014" name="Front. Microbiol.">
        <title>High frequency of phylogenetically diverse reductive dehalogenase-homologous genes in deep subseafloor sedimentary metagenomes.</title>
        <authorList>
            <person name="Kawai M."/>
            <person name="Futagami T."/>
            <person name="Toyoda A."/>
            <person name="Takaki Y."/>
            <person name="Nishi S."/>
            <person name="Hori S."/>
            <person name="Arai W."/>
            <person name="Tsubouchi T."/>
            <person name="Morono Y."/>
            <person name="Uchiyama I."/>
            <person name="Ito T."/>
            <person name="Fujiyama A."/>
            <person name="Inagaki F."/>
            <person name="Takami H."/>
        </authorList>
    </citation>
    <scope>NUCLEOTIDE SEQUENCE</scope>
    <source>
        <strain evidence="1">Expedition CK06-06</strain>
    </source>
</reference>
<name>X0TVC7_9ZZZZ</name>
<dbReference type="PANTHER" id="PTHR12697:SF5">
    <property type="entry name" value="DEOXYHYPUSINE HYDROXYLASE"/>
    <property type="match status" value="1"/>
</dbReference>
<gene>
    <name evidence="1" type="ORF">S01H1_21786</name>
</gene>
<dbReference type="InterPro" id="IPR016024">
    <property type="entry name" value="ARM-type_fold"/>
</dbReference>
<comment type="caution">
    <text evidence="1">The sequence shown here is derived from an EMBL/GenBank/DDBJ whole genome shotgun (WGS) entry which is preliminary data.</text>
</comment>
<dbReference type="EMBL" id="BARS01012148">
    <property type="protein sequence ID" value="GAF97523.1"/>
    <property type="molecule type" value="Genomic_DNA"/>
</dbReference>
<dbReference type="Pfam" id="PF13646">
    <property type="entry name" value="HEAT_2"/>
    <property type="match status" value="1"/>
</dbReference>
<organism evidence="1">
    <name type="scientific">marine sediment metagenome</name>
    <dbReference type="NCBI Taxonomy" id="412755"/>
    <lineage>
        <taxon>unclassified sequences</taxon>
        <taxon>metagenomes</taxon>
        <taxon>ecological metagenomes</taxon>
    </lineage>
</organism>
<dbReference type="PANTHER" id="PTHR12697">
    <property type="entry name" value="PBS LYASE HEAT-LIKE PROTEIN"/>
    <property type="match status" value="1"/>
</dbReference>
<dbReference type="InterPro" id="IPR011989">
    <property type="entry name" value="ARM-like"/>
</dbReference>
<accession>X0TVC7</accession>
<dbReference type="SMART" id="SM00567">
    <property type="entry name" value="EZ_HEAT"/>
    <property type="match status" value="2"/>
</dbReference>
<proteinExistence type="predicted"/>
<feature type="non-terminal residue" evidence="1">
    <location>
        <position position="1"/>
    </location>
</feature>
<sequence length="86" mass="8842">PSVRGFVAEALGMIGDPKAVEPLIQLLDDGDSGVRKAAATGLGSIGDPHAEGALRKAANDGDDEVRYAAEHALEVLARKKDESSSS</sequence>
<evidence type="ECO:0008006" key="2">
    <source>
        <dbReference type="Google" id="ProtNLM"/>
    </source>
</evidence>
<protein>
    <recommendedName>
        <fullName evidence="2">HEAT repeat domain-containing protein</fullName>
    </recommendedName>
</protein>
<evidence type="ECO:0000313" key="1">
    <source>
        <dbReference type="EMBL" id="GAF97523.1"/>
    </source>
</evidence>
<dbReference type="Gene3D" id="1.25.10.10">
    <property type="entry name" value="Leucine-rich Repeat Variant"/>
    <property type="match status" value="1"/>
</dbReference>